<dbReference type="EMBL" id="BLAL01000268">
    <property type="protein sequence ID" value="GES98394.1"/>
    <property type="molecule type" value="Genomic_DNA"/>
</dbReference>
<feature type="region of interest" description="Disordered" evidence="6">
    <location>
        <begin position="414"/>
        <end position="464"/>
    </location>
</feature>
<keyword evidence="3" id="KW-0106">Calcium</keyword>
<feature type="compositionally biased region" description="Polar residues" evidence="6">
    <location>
        <begin position="419"/>
        <end position="429"/>
    </location>
</feature>
<name>A0A8H3M3R6_9GLOM</name>
<feature type="region of interest" description="Disordered" evidence="6">
    <location>
        <begin position="546"/>
        <end position="574"/>
    </location>
</feature>
<evidence type="ECO:0000259" key="8">
    <source>
        <dbReference type="PROSITE" id="PS50222"/>
    </source>
</evidence>
<proteinExistence type="predicted"/>
<evidence type="ECO:0000256" key="3">
    <source>
        <dbReference type="ARBA" id="ARBA00022837"/>
    </source>
</evidence>
<dbReference type="GO" id="GO:0005509">
    <property type="term" value="F:calcium ion binding"/>
    <property type="evidence" value="ECO:0007669"/>
    <property type="project" value="InterPro"/>
</dbReference>
<evidence type="ECO:0000256" key="6">
    <source>
        <dbReference type="SAM" id="MobiDB-lite"/>
    </source>
</evidence>
<feature type="domain" description="EF-hand" evidence="8">
    <location>
        <begin position="743"/>
        <end position="778"/>
    </location>
</feature>
<feature type="transmembrane region" description="Helical" evidence="7">
    <location>
        <begin position="190"/>
        <end position="215"/>
    </location>
</feature>
<feature type="region of interest" description="Disordered" evidence="6">
    <location>
        <begin position="483"/>
        <end position="504"/>
    </location>
</feature>
<organism evidence="9 10">
    <name type="scientific">Rhizophagus clarus</name>
    <dbReference type="NCBI Taxonomy" id="94130"/>
    <lineage>
        <taxon>Eukaryota</taxon>
        <taxon>Fungi</taxon>
        <taxon>Fungi incertae sedis</taxon>
        <taxon>Mucoromycota</taxon>
        <taxon>Glomeromycotina</taxon>
        <taxon>Glomeromycetes</taxon>
        <taxon>Glomerales</taxon>
        <taxon>Glomeraceae</taxon>
        <taxon>Rhizophagus</taxon>
    </lineage>
</organism>
<feature type="transmembrane region" description="Helical" evidence="7">
    <location>
        <begin position="69"/>
        <end position="90"/>
    </location>
</feature>
<dbReference type="GO" id="GO:0015095">
    <property type="term" value="F:magnesium ion transmembrane transporter activity"/>
    <property type="evidence" value="ECO:0007669"/>
    <property type="project" value="InterPro"/>
</dbReference>
<dbReference type="InterPro" id="IPR002048">
    <property type="entry name" value="EF_hand_dom"/>
</dbReference>
<dbReference type="Proteomes" id="UP000615446">
    <property type="component" value="Unassembled WGS sequence"/>
</dbReference>
<evidence type="ECO:0000256" key="1">
    <source>
        <dbReference type="ARBA" id="ARBA00004141"/>
    </source>
</evidence>
<feature type="transmembrane region" description="Helical" evidence="7">
    <location>
        <begin position="96"/>
        <end position="115"/>
    </location>
</feature>
<comment type="caution">
    <text evidence="9">The sequence shown here is derived from an EMBL/GenBank/DDBJ whole genome shotgun (WGS) entry which is preliminary data.</text>
</comment>
<dbReference type="Pfam" id="PF13202">
    <property type="entry name" value="EF-hand_5"/>
    <property type="match status" value="1"/>
</dbReference>
<protein>
    <submittedName>
        <fullName evidence="9">DUF803-domain-containing protein</fullName>
    </submittedName>
</protein>
<comment type="subcellular location">
    <subcellularLocation>
        <location evidence="1">Membrane</location>
        <topology evidence="1">Multi-pass membrane protein</topology>
    </subcellularLocation>
</comment>
<feature type="transmembrane region" description="Helical" evidence="7">
    <location>
        <begin position="20"/>
        <end position="42"/>
    </location>
</feature>
<feature type="domain" description="EF-hand" evidence="8">
    <location>
        <begin position="780"/>
        <end position="815"/>
    </location>
</feature>
<dbReference type="PROSITE" id="PS50222">
    <property type="entry name" value="EF_HAND_2"/>
    <property type="match status" value="3"/>
</dbReference>
<feature type="transmembrane region" description="Helical" evidence="7">
    <location>
        <begin position="122"/>
        <end position="142"/>
    </location>
</feature>
<dbReference type="SUPFAM" id="SSF47473">
    <property type="entry name" value="EF-hand"/>
    <property type="match status" value="1"/>
</dbReference>
<feature type="transmembrane region" description="Helical" evidence="7">
    <location>
        <begin position="157"/>
        <end position="178"/>
    </location>
</feature>
<dbReference type="InterPro" id="IPR018247">
    <property type="entry name" value="EF_Hand_1_Ca_BS"/>
</dbReference>
<dbReference type="PANTHER" id="PTHR12570:SF92">
    <property type="entry name" value="SPICHTHYIN, ISOFORM B"/>
    <property type="match status" value="1"/>
</dbReference>
<dbReference type="PROSITE" id="PS00018">
    <property type="entry name" value="EF_HAND_1"/>
    <property type="match status" value="2"/>
</dbReference>
<feature type="transmembrane region" description="Helical" evidence="7">
    <location>
        <begin position="288"/>
        <end position="306"/>
    </location>
</feature>
<evidence type="ECO:0000256" key="7">
    <source>
        <dbReference type="SAM" id="Phobius"/>
    </source>
</evidence>
<feature type="transmembrane region" description="Helical" evidence="7">
    <location>
        <begin position="259"/>
        <end position="282"/>
    </location>
</feature>
<evidence type="ECO:0000256" key="2">
    <source>
        <dbReference type="ARBA" id="ARBA00022692"/>
    </source>
</evidence>
<dbReference type="Pfam" id="PF13499">
    <property type="entry name" value="EF-hand_7"/>
    <property type="match status" value="1"/>
</dbReference>
<dbReference type="Pfam" id="PF05653">
    <property type="entry name" value="Mg_trans_NIPA"/>
    <property type="match status" value="1"/>
</dbReference>
<feature type="compositionally biased region" description="Low complexity" evidence="6">
    <location>
        <begin position="483"/>
        <end position="496"/>
    </location>
</feature>
<feature type="transmembrane region" description="Helical" evidence="7">
    <location>
        <begin position="227"/>
        <end position="247"/>
    </location>
</feature>
<evidence type="ECO:0000313" key="10">
    <source>
        <dbReference type="Proteomes" id="UP000615446"/>
    </source>
</evidence>
<dbReference type="OrthoDB" id="6428174at2759"/>
<evidence type="ECO:0000256" key="4">
    <source>
        <dbReference type="ARBA" id="ARBA00022989"/>
    </source>
</evidence>
<feature type="compositionally biased region" description="Low complexity" evidence="6">
    <location>
        <begin position="559"/>
        <end position="569"/>
    </location>
</feature>
<accession>A0A8H3M3R6</accession>
<dbReference type="AlphaFoldDB" id="A0A8H3M3R6"/>
<dbReference type="Gene3D" id="1.10.238.10">
    <property type="entry name" value="EF-hand"/>
    <property type="match status" value="1"/>
</dbReference>
<feature type="domain" description="EF-hand" evidence="8">
    <location>
        <begin position="672"/>
        <end position="707"/>
    </location>
</feature>
<evidence type="ECO:0000256" key="5">
    <source>
        <dbReference type="ARBA" id="ARBA00023136"/>
    </source>
</evidence>
<dbReference type="InterPro" id="IPR037185">
    <property type="entry name" value="EmrE-like"/>
</dbReference>
<reference evidence="9" key="1">
    <citation type="submission" date="2019-10" db="EMBL/GenBank/DDBJ databases">
        <title>Conservation and host-specific expression of non-tandemly repeated heterogenous ribosome RNA gene in arbuscular mycorrhizal fungi.</title>
        <authorList>
            <person name="Maeda T."/>
            <person name="Kobayashi Y."/>
            <person name="Nakagawa T."/>
            <person name="Ezawa T."/>
            <person name="Yamaguchi K."/>
            <person name="Bino T."/>
            <person name="Nishimoto Y."/>
            <person name="Shigenobu S."/>
            <person name="Kawaguchi M."/>
        </authorList>
    </citation>
    <scope>NUCLEOTIDE SEQUENCE</scope>
    <source>
        <strain evidence="9">HR1</strain>
    </source>
</reference>
<dbReference type="InterPro" id="IPR008521">
    <property type="entry name" value="Mg_trans_NIPA"/>
</dbReference>
<dbReference type="SUPFAM" id="SSF103481">
    <property type="entry name" value="Multidrug resistance efflux transporter EmrE"/>
    <property type="match status" value="1"/>
</dbReference>
<keyword evidence="4 7" id="KW-1133">Transmembrane helix</keyword>
<gene>
    <name evidence="9" type="ORF">RCL2_002494400</name>
</gene>
<dbReference type="PANTHER" id="PTHR12570">
    <property type="match status" value="1"/>
</dbReference>
<dbReference type="InterPro" id="IPR011992">
    <property type="entry name" value="EF-hand-dom_pair"/>
</dbReference>
<dbReference type="GO" id="GO:0016020">
    <property type="term" value="C:membrane"/>
    <property type="evidence" value="ECO:0007669"/>
    <property type="project" value="UniProtKB-SubCell"/>
</dbReference>
<keyword evidence="2 7" id="KW-0812">Transmembrane</keyword>
<dbReference type="SMART" id="SM00054">
    <property type="entry name" value="EFh"/>
    <property type="match status" value="4"/>
</dbReference>
<keyword evidence="5 7" id="KW-0472">Membrane</keyword>
<evidence type="ECO:0000313" key="9">
    <source>
        <dbReference type="EMBL" id="GES98394.1"/>
    </source>
</evidence>
<sequence>MASNGTASANGISLDQSDPVFKSVGLVLAITSGVFIGSSFVFKKKGLLQSQKESGSAAGEGHKYLSNGLWWTGMILMIIGEICNFVAYAFTQAILVTPLGALSVVISAILSSIFLKERLNNLGKIGCAQCIIGATIIVLHAPNQHIASDIEEFKRMFFAPVFLTYAIVSILGSLLIIWKIAPKYGTKYMLVYIGICSLIGSLSVVTTQGLGTAIVKTAQGDNQFTHWFLYVLGAFVVITLLTEVNYLNKALNLFNTAMVTPVYYVTFTSLTILSSAILSQGFEAPPKSVVTVVMGFLVICIGIILLQYSKVSGIDSTGTLVASPTHTMNRDQRLSGSDYEPGISEIRASFGSIRRYSLNTGKPLIIPVTMPPNKESGNYLHRRSQSLNYGMLRHNSVRSDGGLPTINESDKNILRKGTTKSLTNPQTEPITPIDIKSAKERNSTVKFSPPQSSSSSSSDTIISMDDNQKNINSTQRKTPIIHTTSSSISSTTITASPKESQQEEYFSYNPLHVSPPSPLQHPITYLKHHLSPTNSIFSENGTINSEIYSGNPNLKRESSNSSGRRSQNSMGIVDKLKLGRSASTGSENDHDDDEVLVNSTLDFTVLLANPGYIPPEISTLVQRFKIATTHSWSKKKSTIFREIVVEEKLNKKAATKTVGKGSTNAVVSTDKLDKAEIKKIFNRFDYNGNGILSLAEIDKAVIEIYPHLAEDKPAIMRAYKATDTSQDGFVDFKEFGRLIDLLHYYNNLYQIFKELDIDNDRRIDFNEFKKGHELMGIDVSSTKELKKKFDEIDTNHGGHILFDEFCIYAAKIKLISEIPQDAKEAQETQEDN</sequence>